<keyword evidence="2" id="KW-1185">Reference proteome</keyword>
<gene>
    <name evidence="1" type="ORF">CLV80_10153</name>
</gene>
<dbReference type="Proteomes" id="UP000238007">
    <property type="component" value="Unassembled WGS sequence"/>
</dbReference>
<dbReference type="InterPro" id="IPR045471">
    <property type="entry name" value="DUF6494"/>
</dbReference>
<proteinExistence type="predicted"/>
<organism evidence="1 2">
    <name type="scientific">Yoonia maritima</name>
    <dbReference type="NCBI Taxonomy" id="1435347"/>
    <lineage>
        <taxon>Bacteria</taxon>
        <taxon>Pseudomonadati</taxon>
        <taxon>Pseudomonadota</taxon>
        <taxon>Alphaproteobacteria</taxon>
        <taxon>Rhodobacterales</taxon>
        <taxon>Paracoccaceae</taxon>
        <taxon>Yoonia</taxon>
    </lineage>
</organism>
<dbReference type="Pfam" id="PF20104">
    <property type="entry name" value="DUF6494"/>
    <property type="match status" value="1"/>
</dbReference>
<comment type="caution">
    <text evidence="1">The sequence shown here is derived from an EMBL/GenBank/DDBJ whole genome shotgun (WGS) entry which is preliminary data.</text>
</comment>
<protein>
    <submittedName>
        <fullName evidence="1">Uncharacterized protein</fullName>
    </submittedName>
</protein>
<sequence length="64" mass="6935">MSDDFNMSMRKFLKQVGVTSQQAIEEAMRGADTAGKSFEAKVVLTIGDLDLEHVVTGTITGQDD</sequence>
<evidence type="ECO:0000313" key="2">
    <source>
        <dbReference type="Proteomes" id="UP000238007"/>
    </source>
</evidence>
<evidence type="ECO:0000313" key="1">
    <source>
        <dbReference type="EMBL" id="PRY80202.1"/>
    </source>
</evidence>
<dbReference type="RefSeq" id="WP_106353543.1">
    <property type="nucleotide sequence ID" value="NZ_PVTP01000001.1"/>
</dbReference>
<accession>A0A2T0W4J9</accession>
<dbReference type="EMBL" id="PVTP01000001">
    <property type="protein sequence ID" value="PRY80202.1"/>
    <property type="molecule type" value="Genomic_DNA"/>
</dbReference>
<dbReference type="AlphaFoldDB" id="A0A2T0W4J9"/>
<dbReference type="OrthoDB" id="7363684at2"/>
<name>A0A2T0W4J9_9RHOB</name>
<reference evidence="1 2" key="1">
    <citation type="submission" date="2018-03" db="EMBL/GenBank/DDBJ databases">
        <title>Genomic Encyclopedia of Archaeal and Bacterial Type Strains, Phase II (KMG-II): from individual species to whole genera.</title>
        <authorList>
            <person name="Goeker M."/>
        </authorList>
    </citation>
    <scope>NUCLEOTIDE SEQUENCE [LARGE SCALE GENOMIC DNA]</scope>
    <source>
        <strain evidence="1 2">DSM 101533</strain>
    </source>
</reference>